<dbReference type="AlphaFoldDB" id="A0A7Y0R0Z4"/>
<protein>
    <recommendedName>
        <fullName evidence="5">Phage tail protein</fullName>
    </recommendedName>
</protein>
<comment type="caution">
    <text evidence="1">The sequence shown here is derived from an EMBL/GenBank/DDBJ whole genome shotgun (WGS) entry which is preliminary data.</text>
</comment>
<gene>
    <name evidence="2" type="ORF">F0254_23775</name>
    <name evidence="1" type="ORF">HKB35_18420</name>
</gene>
<sequence>MNPYMQLAKRATNNFMNKPWLQGWQWAVEIDSPDAPTDFDIYVKDIDFGAGSIDADSFQVGSGSIALPTYSSVGEITLTVRDDQNLTVSKWFESRIKKVRNQDGTLNIPKEYVFKINIFTLNEDGKKSLYKSYQVFPTKIGNVMFSRENGNQIQSFPLILQKFMSVGNKVL</sequence>
<organism evidence="1 4">
    <name type="scientific">Vibrio alginolyticus</name>
    <dbReference type="NCBI Taxonomy" id="663"/>
    <lineage>
        <taxon>Bacteria</taxon>
        <taxon>Pseudomonadati</taxon>
        <taxon>Pseudomonadota</taxon>
        <taxon>Gammaproteobacteria</taxon>
        <taxon>Vibrionales</taxon>
        <taxon>Vibrionaceae</taxon>
        <taxon>Vibrio</taxon>
    </lineage>
</organism>
<dbReference type="Proteomes" id="UP000565155">
    <property type="component" value="Unassembled WGS sequence"/>
</dbReference>
<name>A0A7Y0R0Z4_VIBAL</name>
<evidence type="ECO:0000313" key="3">
    <source>
        <dbReference type="Proteomes" id="UP000532247"/>
    </source>
</evidence>
<accession>A0A7Y0R0Z4</accession>
<reference evidence="2 3" key="1">
    <citation type="submission" date="2019-09" db="EMBL/GenBank/DDBJ databases">
        <title>Draft genome sequencing and comparative genomics of hatchery-associated Vibrios.</title>
        <authorList>
            <person name="Kehlet-Delgado H."/>
            <person name="Mueller R.S."/>
        </authorList>
    </citation>
    <scope>NUCLEOTIDE SEQUENCE [LARGE SCALE GENOMIC DNA]</scope>
    <source>
        <strain evidence="2 3">081416A</strain>
    </source>
</reference>
<dbReference type="EMBL" id="JABCMA010000025">
    <property type="protein sequence ID" value="NMR75594.1"/>
    <property type="molecule type" value="Genomic_DNA"/>
</dbReference>
<dbReference type="RefSeq" id="WP_054866402.1">
    <property type="nucleotide sequence ID" value="NZ_CP013486.1"/>
</dbReference>
<evidence type="ECO:0008006" key="5">
    <source>
        <dbReference type="Google" id="ProtNLM"/>
    </source>
</evidence>
<dbReference type="EMBL" id="VTYF01000023">
    <property type="protein sequence ID" value="NOI11839.1"/>
    <property type="molecule type" value="Genomic_DNA"/>
</dbReference>
<evidence type="ECO:0000313" key="2">
    <source>
        <dbReference type="EMBL" id="NOI11839.1"/>
    </source>
</evidence>
<evidence type="ECO:0000313" key="1">
    <source>
        <dbReference type="EMBL" id="NMR75594.1"/>
    </source>
</evidence>
<reference evidence="1 4" key="2">
    <citation type="submission" date="2020-04" db="EMBL/GenBank/DDBJ databases">
        <title>Whole-genome sequencing of Vibrio spp. from China reveals different genetic environments of blaCTX-M-14 among diverse lineages.</title>
        <authorList>
            <person name="Zheng Z."/>
            <person name="Ye L."/>
            <person name="Chen S."/>
        </authorList>
    </citation>
    <scope>NUCLEOTIDE SEQUENCE [LARGE SCALE GENOMIC DNA]</scope>
    <source>
        <strain evidence="1 4">Vb1636</strain>
    </source>
</reference>
<dbReference type="Proteomes" id="UP000532247">
    <property type="component" value="Unassembled WGS sequence"/>
</dbReference>
<evidence type="ECO:0000313" key="4">
    <source>
        <dbReference type="Proteomes" id="UP000565155"/>
    </source>
</evidence>
<proteinExistence type="predicted"/>